<feature type="domain" description="BioF2-like acetyltransferase" evidence="1">
    <location>
        <begin position="182"/>
        <end position="327"/>
    </location>
</feature>
<sequence length="384" mass="41959">MTTDTPAPARAGAAAEVWTAEVDRGDDALDRIAAEWDVLATRCRTATPFQDGAWLRSWWRRYGRPGALVLVLVRRDGRLAGAAALRRRGALGGLTNLGGGLADFTDVLLDDDCRGRAAAELAAALPLRRPWHSLELREVHPEAAVQQVLAHHRGTTRRYRDSLCQHLPALPVEELLKRLPGKTAQRSRVKLRKIAASGVQVDTAPPEEVPQAVADLLRLHFLQWQERGVTAEHRTGRFAAHLAESTASMAARGRAAVHRFRLDGELVAVNLVVLCPSFGGLYLYGAHPRLRERLDIAGLLFGAALDEVRAAGIPVLSLLRGQEPYKQRWRPDALRNERLVVGPPGPAPAAALLALRVLARQAAVTVLTARLPRLKEALAARRRA</sequence>
<gene>
    <name evidence="2" type="ORF">GCM10009663_06630</name>
</gene>
<comment type="caution">
    <text evidence="2">The sequence shown here is derived from an EMBL/GenBank/DDBJ whole genome shotgun (WGS) entry which is preliminary data.</text>
</comment>
<dbReference type="RefSeq" id="WP_344621931.1">
    <property type="nucleotide sequence ID" value="NZ_BAAALD010000004.1"/>
</dbReference>
<proteinExistence type="predicted"/>
<evidence type="ECO:0000313" key="2">
    <source>
        <dbReference type="EMBL" id="GAA1070585.1"/>
    </source>
</evidence>
<dbReference type="Pfam" id="PF13480">
    <property type="entry name" value="Acetyltransf_6"/>
    <property type="match status" value="1"/>
</dbReference>
<reference evidence="2 3" key="1">
    <citation type="journal article" date="2019" name="Int. J. Syst. Evol. Microbiol.">
        <title>The Global Catalogue of Microorganisms (GCM) 10K type strain sequencing project: providing services to taxonomists for standard genome sequencing and annotation.</title>
        <authorList>
            <consortium name="The Broad Institute Genomics Platform"/>
            <consortium name="The Broad Institute Genome Sequencing Center for Infectious Disease"/>
            <person name="Wu L."/>
            <person name="Ma J."/>
        </authorList>
    </citation>
    <scope>NUCLEOTIDE SEQUENCE [LARGE SCALE GENOMIC DNA]</scope>
    <source>
        <strain evidence="2 3">JCM 13002</strain>
    </source>
</reference>
<dbReference type="Proteomes" id="UP001499987">
    <property type="component" value="Unassembled WGS sequence"/>
</dbReference>
<keyword evidence="3" id="KW-1185">Reference proteome</keyword>
<dbReference type="InterPro" id="IPR038740">
    <property type="entry name" value="BioF2-like_GNAT_dom"/>
</dbReference>
<accession>A0ABN1TB84</accession>
<organism evidence="2 3">
    <name type="scientific">Kitasatospora arboriphila</name>
    <dbReference type="NCBI Taxonomy" id="258052"/>
    <lineage>
        <taxon>Bacteria</taxon>
        <taxon>Bacillati</taxon>
        <taxon>Actinomycetota</taxon>
        <taxon>Actinomycetes</taxon>
        <taxon>Kitasatosporales</taxon>
        <taxon>Streptomycetaceae</taxon>
        <taxon>Kitasatospora</taxon>
    </lineage>
</organism>
<evidence type="ECO:0000313" key="3">
    <source>
        <dbReference type="Proteomes" id="UP001499987"/>
    </source>
</evidence>
<dbReference type="EMBL" id="BAAALD010000004">
    <property type="protein sequence ID" value="GAA1070585.1"/>
    <property type="molecule type" value="Genomic_DNA"/>
</dbReference>
<protein>
    <submittedName>
        <fullName evidence="2">GNAT family N-acetyltransferase</fullName>
    </submittedName>
</protein>
<dbReference type="SUPFAM" id="SSF55729">
    <property type="entry name" value="Acyl-CoA N-acyltransferases (Nat)"/>
    <property type="match status" value="1"/>
</dbReference>
<name>A0ABN1TB84_9ACTN</name>
<evidence type="ECO:0000259" key="1">
    <source>
        <dbReference type="Pfam" id="PF13480"/>
    </source>
</evidence>
<dbReference type="InterPro" id="IPR016181">
    <property type="entry name" value="Acyl_CoA_acyltransferase"/>
</dbReference>